<keyword evidence="3" id="KW-1185">Reference proteome</keyword>
<dbReference type="Gene3D" id="3.40.50.360">
    <property type="match status" value="1"/>
</dbReference>
<dbReference type="Proteomes" id="UP000294678">
    <property type="component" value="Unassembled WGS sequence"/>
</dbReference>
<dbReference type="SUPFAM" id="SSF52218">
    <property type="entry name" value="Flavoproteins"/>
    <property type="match status" value="1"/>
</dbReference>
<protein>
    <submittedName>
        <fullName evidence="2">Flavodoxin</fullName>
    </submittedName>
</protein>
<dbReference type="PANTHER" id="PTHR39201">
    <property type="entry name" value="EXPORTED PROTEIN-RELATED"/>
    <property type="match status" value="1"/>
</dbReference>
<evidence type="ECO:0000313" key="3">
    <source>
        <dbReference type="Proteomes" id="UP000294678"/>
    </source>
</evidence>
<accession>A0AA46DXL4</accession>
<evidence type="ECO:0000313" key="2">
    <source>
        <dbReference type="EMBL" id="TDT67450.1"/>
    </source>
</evidence>
<dbReference type="Pfam" id="PF12724">
    <property type="entry name" value="Flavodoxin_5"/>
    <property type="match status" value="1"/>
</dbReference>
<dbReference type="RefSeq" id="WP_166667404.1">
    <property type="nucleotide sequence ID" value="NZ_SOBG01000010.1"/>
</dbReference>
<evidence type="ECO:0000259" key="1">
    <source>
        <dbReference type="PROSITE" id="PS50902"/>
    </source>
</evidence>
<dbReference type="InterPro" id="IPR029039">
    <property type="entry name" value="Flavoprotein-like_sf"/>
</dbReference>
<dbReference type="EMBL" id="SOBG01000010">
    <property type="protein sequence ID" value="TDT67450.1"/>
    <property type="molecule type" value="Genomic_DNA"/>
</dbReference>
<comment type="caution">
    <text evidence="2">The sequence shown here is derived from an EMBL/GenBank/DDBJ whole genome shotgun (WGS) entry which is preliminary data.</text>
</comment>
<dbReference type="PANTHER" id="PTHR39201:SF1">
    <property type="entry name" value="FLAVODOXIN-LIKE DOMAIN-CONTAINING PROTEIN"/>
    <property type="match status" value="1"/>
</dbReference>
<organism evidence="2 3">
    <name type="scientific">Hypnocyclicus thermotrophus</name>
    <dbReference type="NCBI Taxonomy" id="1627895"/>
    <lineage>
        <taxon>Bacteria</taxon>
        <taxon>Fusobacteriati</taxon>
        <taxon>Fusobacteriota</taxon>
        <taxon>Fusobacteriia</taxon>
        <taxon>Fusobacteriales</taxon>
        <taxon>Fusobacteriaceae</taxon>
        <taxon>Hypnocyclicus</taxon>
    </lineage>
</organism>
<reference evidence="2 3" key="1">
    <citation type="submission" date="2019-03" db="EMBL/GenBank/DDBJ databases">
        <title>Genomic Encyclopedia of Type Strains, Phase IV (KMG-IV): sequencing the most valuable type-strain genomes for metagenomic binning, comparative biology and taxonomic classification.</title>
        <authorList>
            <person name="Goeker M."/>
        </authorList>
    </citation>
    <scope>NUCLEOTIDE SEQUENCE [LARGE SCALE GENOMIC DNA]</scope>
    <source>
        <strain evidence="2 3">DSM 100055</strain>
    </source>
</reference>
<gene>
    <name evidence="2" type="ORF">EV215_2008</name>
</gene>
<dbReference type="PROSITE" id="PS50902">
    <property type="entry name" value="FLAVODOXIN_LIKE"/>
    <property type="match status" value="1"/>
</dbReference>
<name>A0AA46DXL4_9FUSO</name>
<dbReference type="AlphaFoldDB" id="A0AA46DXL4"/>
<proteinExistence type="predicted"/>
<dbReference type="GO" id="GO:0010181">
    <property type="term" value="F:FMN binding"/>
    <property type="evidence" value="ECO:0007669"/>
    <property type="project" value="InterPro"/>
</dbReference>
<feature type="domain" description="Flavodoxin-like" evidence="1">
    <location>
        <begin position="5"/>
        <end position="161"/>
    </location>
</feature>
<dbReference type="InterPro" id="IPR008254">
    <property type="entry name" value="Flavodoxin/NO_synth"/>
</dbReference>
<dbReference type="InterPro" id="IPR026816">
    <property type="entry name" value="Flavodoxin_dom"/>
</dbReference>
<sequence>MGKKGLIVYYSLDGNTEYVVNKLLEKNNFDIIKLSPKKDITEKGLLKYFWGGSQVFMKKMPELNDYNKTINNYNTIIIGTPVWAGNFTPAIRSFLVKEQENLKNKKIYIFACFDGNSGKTFKKFEEFIDKNSIISTLGIKSCIKNKENNNKIIEEWIKQIII</sequence>